<dbReference type="AlphaFoldDB" id="A0ABD2HT26"/>
<comment type="caution">
    <text evidence="2">The sequence shown here is derived from an EMBL/GenBank/DDBJ whole genome shotgun (WGS) entry which is preliminary data.</text>
</comment>
<dbReference type="EMBL" id="JBICBT010001409">
    <property type="protein sequence ID" value="KAL3068051.1"/>
    <property type="molecule type" value="Genomic_DNA"/>
</dbReference>
<feature type="compositionally biased region" description="Polar residues" evidence="1">
    <location>
        <begin position="48"/>
        <end position="57"/>
    </location>
</feature>
<feature type="compositionally biased region" description="Pro residues" evidence="1">
    <location>
        <begin position="286"/>
        <end position="305"/>
    </location>
</feature>
<organism evidence="2 3">
    <name type="scientific">Heterodera trifolii</name>
    <dbReference type="NCBI Taxonomy" id="157864"/>
    <lineage>
        <taxon>Eukaryota</taxon>
        <taxon>Metazoa</taxon>
        <taxon>Ecdysozoa</taxon>
        <taxon>Nematoda</taxon>
        <taxon>Chromadorea</taxon>
        <taxon>Rhabditida</taxon>
        <taxon>Tylenchina</taxon>
        <taxon>Tylenchomorpha</taxon>
        <taxon>Tylenchoidea</taxon>
        <taxon>Heteroderidae</taxon>
        <taxon>Heteroderinae</taxon>
        <taxon>Heterodera</taxon>
    </lineage>
</organism>
<feature type="compositionally biased region" description="Acidic residues" evidence="1">
    <location>
        <begin position="27"/>
        <end position="36"/>
    </location>
</feature>
<reference evidence="2 3" key="1">
    <citation type="submission" date="2024-10" db="EMBL/GenBank/DDBJ databases">
        <authorList>
            <person name="Kim D."/>
        </authorList>
    </citation>
    <scope>NUCLEOTIDE SEQUENCE [LARGE SCALE GENOMIC DNA]</scope>
    <source>
        <strain evidence="2">BH-2024</strain>
    </source>
</reference>
<feature type="compositionally biased region" description="Low complexity" evidence="1">
    <location>
        <begin position="191"/>
        <end position="229"/>
    </location>
</feature>
<feature type="compositionally biased region" description="Acidic residues" evidence="1">
    <location>
        <begin position="1"/>
        <end position="19"/>
    </location>
</feature>
<accession>A0ABD2HT26</accession>
<feature type="compositionally biased region" description="Low complexity" evidence="1">
    <location>
        <begin position="237"/>
        <end position="263"/>
    </location>
</feature>
<name>A0ABD2HT26_9BILA</name>
<feature type="compositionally biased region" description="Low complexity" evidence="1">
    <location>
        <begin position="104"/>
        <end position="121"/>
    </location>
</feature>
<evidence type="ECO:0000313" key="2">
    <source>
        <dbReference type="EMBL" id="KAL3068051.1"/>
    </source>
</evidence>
<protein>
    <submittedName>
        <fullName evidence="2">Uncharacterized protein</fullName>
    </submittedName>
</protein>
<feature type="compositionally biased region" description="Basic and acidic residues" evidence="1">
    <location>
        <begin position="433"/>
        <end position="442"/>
    </location>
</feature>
<keyword evidence="3" id="KW-1185">Reference proteome</keyword>
<feature type="compositionally biased region" description="Low complexity" evidence="1">
    <location>
        <begin position="270"/>
        <end position="285"/>
    </location>
</feature>
<feature type="compositionally biased region" description="Low complexity" evidence="1">
    <location>
        <begin position="58"/>
        <end position="96"/>
    </location>
</feature>
<evidence type="ECO:0000256" key="1">
    <source>
        <dbReference type="SAM" id="MobiDB-lite"/>
    </source>
</evidence>
<feature type="region of interest" description="Disordered" evidence="1">
    <location>
        <begin position="413"/>
        <end position="482"/>
    </location>
</feature>
<dbReference type="Proteomes" id="UP001620626">
    <property type="component" value="Unassembled WGS sequence"/>
</dbReference>
<gene>
    <name evidence="2" type="ORF">niasHT_038041</name>
</gene>
<feature type="compositionally biased region" description="Basic and acidic residues" evidence="1">
    <location>
        <begin position="123"/>
        <end position="155"/>
    </location>
</feature>
<proteinExistence type="predicted"/>
<evidence type="ECO:0000313" key="3">
    <source>
        <dbReference type="Proteomes" id="UP001620626"/>
    </source>
</evidence>
<feature type="region of interest" description="Disordered" evidence="1">
    <location>
        <begin position="1"/>
        <end position="356"/>
    </location>
</feature>
<feature type="compositionally biased region" description="Low complexity" evidence="1">
    <location>
        <begin position="156"/>
        <end position="178"/>
    </location>
</feature>
<feature type="compositionally biased region" description="Basic and acidic residues" evidence="1">
    <location>
        <begin position="179"/>
        <end position="190"/>
    </location>
</feature>
<sequence>MAIESEEFGEQQETEEVEQQENGSGNSEEEEEEEEAPQIRRQQGQIRMMTSSGEETVQATEATEPRPAAAQQAPPQSPAATAAPQSPAPTQTAAPASPGPPAAVPQSPAAAGAAAAAQQAALEEAKRRQQEAMEKARAEALRLQEEARARAEAARQQHQQAAEQARLQAEQQLKAQQEAAKRQAEERAEQIKAQQQQQQQSVQVQKQQQQQPPISPSATAQPQKAAPAPAAQPPAKAPQQPQAPKAAEVPKAAVPQAQQQQPKAAPPAPKAAAAPQQPKATAVAAPPKPTAPPAAAPQTRAPPPVVREVQLPEAPTQPILRHAEYTPKLVDASVNKLPPGQEPEEEQLEASAVPRNPIIEDNAWQVQRRVQPEYQPVQPAKLNATGDFLVESEAKKSIVPEAVGYSKTKWNEFPEEEEKERQSVPKVKAQEWVPEHDVEHHVQKTVYQPGRIGPDPNTGRLWPPAGYGEEEETEIGKGEKTKCIADEGWIMANGTVPSAEENDDGEVGNAPWKGHARGGDVKGRQWPPPENASEKETSKGGRINAQWPPPEQEEIEQQRVEILQTHIPVKDKVREWKPRTLFPQYEQTETTEEGA</sequence>
<feature type="region of interest" description="Disordered" evidence="1">
    <location>
        <begin position="494"/>
        <end position="560"/>
    </location>
</feature>